<evidence type="ECO:0000313" key="1">
    <source>
        <dbReference type="EMBL" id="GBM01560.1"/>
    </source>
</evidence>
<dbReference type="Proteomes" id="UP000499080">
    <property type="component" value="Unassembled WGS sequence"/>
</dbReference>
<proteinExistence type="predicted"/>
<accession>A0A4Y2CBG1</accession>
<sequence>MTVKLYYKKEEKSTSYSHLSQEPHPFCTKGCNSFRLSGGFRNQRKILGSIAARLCTEELPCSNSPRACTMAATFWRNICKLSESQRQWTGQRPQYSSYGQL</sequence>
<name>A0A4Y2CBG1_ARAVE</name>
<protein>
    <submittedName>
        <fullName evidence="1">Uncharacterized protein</fullName>
    </submittedName>
</protein>
<dbReference type="AlphaFoldDB" id="A0A4Y2CBG1"/>
<organism evidence="1 2">
    <name type="scientific">Araneus ventricosus</name>
    <name type="common">Orbweaver spider</name>
    <name type="synonym">Epeira ventricosa</name>
    <dbReference type="NCBI Taxonomy" id="182803"/>
    <lineage>
        <taxon>Eukaryota</taxon>
        <taxon>Metazoa</taxon>
        <taxon>Ecdysozoa</taxon>
        <taxon>Arthropoda</taxon>
        <taxon>Chelicerata</taxon>
        <taxon>Arachnida</taxon>
        <taxon>Araneae</taxon>
        <taxon>Araneomorphae</taxon>
        <taxon>Entelegynae</taxon>
        <taxon>Araneoidea</taxon>
        <taxon>Araneidae</taxon>
        <taxon>Araneus</taxon>
    </lineage>
</organism>
<evidence type="ECO:0000313" key="2">
    <source>
        <dbReference type="Proteomes" id="UP000499080"/>
    </source>
</evidence>
<keyword evidence="2" id="KW-1185">Reference proteome</keyword>
<gene>
    <name evidence="1" type="ORF">AVEN_59992_1</name>
</gene>
<reference evidence="1 2" key="1">
    <citation type="journal article" date="2019" name="Sci. Rep.">
        <title>Orb-weaving spider Araneus ventricosus genome elucidates the spidroin gene catalogue.</title>
        <authorList>
            <person name="Kono N."/>
            <person name="Nakamura H."/>
            <person name="Ohtoshi R."/>
            <person name="Moran D.A.P."/>
            <person name="Shinohara A."/>
            <person name="Yoshida Y."/>
            <person name="Fujiwara M."/>
            <person name="Mori M."/>
            <person name="Tomita M."/>
            <person name="Arakawa K."/>
        </authorList>
    </citation>
    <scope>NUCLEOTIDE SEQUENCE [LARGE SCALE GENOMIC DNA]</scope>
</reference>
<comment type="caution">
    <text evidence="1">The sequence shown here is derived from an EMBL/GenBank/DDBJ whole genome shotgun (WGS) entry which is preliminary data.</text>
</comment>
<dbReference type="EMBL" id="BGPR01000171">
    <property type="protein sequence ID" value="GBM01560.1"/>
    <property type="molecule type" value="Genomic_DNA"/>
</dbReference>